<dbReference type="CDD" id="cd16442">
    <property type="entry name" value="BPL"/>
    <property type="match status" value="1"/>
</dbReference>
<dbReference type="SUPFAM" id="SSF55681">
    <property type="entry name" value="Class II aaRS and biotin synthetases"/>
    <property type="match status" value="1"/>
</dbReference>
<dbReference type="PANTHER" id="PTHR12835">
    <property type="entry name" value="BIOTIN PROTEIN LIGASE"/>
    <property type="match status" value="1"/>
</dbReference>
<keyword evidence="4" id="KW-0092">Biotin</keyword>
<dbReference type="Gene3D" id="3.30.930.10">
    <property type="entry name" value="Bira Bifunctional Protein, Domain 2"/>
    <property type="match status" value="1"/>
</dbReference>
<organism evidence="7 8">
    <name type="scientific">Dictyobacter formicarum</name>
    <dbReference type="NCBI Taxonomy" id="2778368"/>
    <lineage>
        <taxon>Bacteria</taxon>
        <taxon>Bacillati</taxon>
        <taxon>Chloroflexota</taxon>
        <taxon>Ktedonobacteria</taxon>
        <taxon>Ktedonobacterales</taxon>
        <taxon>Dictyobacteraceae</taxon>
        <taxon>Dictyobacter</taxon>
    </lineage>
</organism>
<dbReference type="GO" id="GO:0016874">
    <property type="term" value="F:ligase activity"/>
    <property type="evidence" value="ECO:0007669"/>
    <property type="project" value="UniProtKB-KW"/>
</dbReference>
<protein>
    <recommendedName>
        <fullName evidence="5">biotin--[biotin carboxyl-carrier protein] ligase</fullName>
        <ecNumber evidence="5">6.3.4.15</ecNumber>
    </recommendedName>
</protein>
<dbReference type="Gene3D" id="2.30.30.100">
    <property type="match status" value="1"/>
</dbReference>
<sequence>MDDFETTRSKSLNVEHIRHHLETELLGTGKHIVYAPTVDSTNSLAMKLAREGSEEGVVVLTDSQTAGKGRQGRRWVDIAGLNVLSSTVLRPLFPPYQLVMIASLAVVDTIADICNIQATIKWPNDILIGERKVAGILIETSHDHTGQLVAILGIGVNVNGHISHFVTEQPTLQAEPGLLKIATTLEEASGHVVSREMFIARLLYQIETRYLALQQEAQAYVNGPISRLIREQWRNQLSTLGRTVQVHQGSKLLSGVAEDVNDQGELLLRSHSGECISITWGDIE</sequence>
<accession>A0ABQ3VFQ3</accession>
<evidence type="ECO:0000259" key="6">
    <source>
        <dbReference type="PROSITE" id="PS51733"/>
    </source>
</evidence>
<dbReference type="NCBIfam" id="TIGR00121">
    <property type="entry name" value="birA_ligase"/>
    <property type="match status" value="1"/>
</dbReference>
<dbReference type="RefSeq" id="WP_201362171.1">
    <property type="nucleotide sequence ID" value="NZ_BNJJ01000006.1"/>
</dbReference>
<reference evidence="7 8" key="1">
    <citation type="journal article" date="2021" name="Int. J. Syst. Evol. Microbiol.">
        <title>Reticulibacter mediterranei gen. nov., sp. nov., within the new family Reticulibacteraceae fam. nov., and Ktedonospora formicarum gen. nov., sp. nov., Ktedonobacter robiniae sp. nov., Dictyobacter formicarum sp. nov. and Dictyobacter arantiisoli sp. nov., belonging to the class Ktedonobacteria.</title>
        <authorList>
            <person name="Yabe S."/>
            <person name="Zheng Y."/>
            <person name="Wang C.M."/>
            <person name="Sakai Y."/>
            <person name="Abe K."/>
            <person name="Yokota A."/>
            <person name="Donadio S."/>
            <person name="Cavaletti L."/>
            <person name="Monciardini P."/>
        </authorList>
    </citation>
    <scope>NUCLEOTIDE SEQUENCE [LARGE SCALE GENOMIC DNA]</scope>
    <source>
        <strain evidence="7 8">SOSP1-9</strain>
    </source>
</reference>
<proteinExistence type="predicted"/>
<dbReference type="PANTHER" id="PTHR12835:SF5">
    <property type="entry name" value="BIOTIN--PROTEIN LIGASE"/>
    <property type="match status" value="1"/>
</dbReference>
<dbReference type="Pfam" id="PF03099">
    <property type="entry name" value="BPL_LplA_LipB"/>
    <property type="match status" value="1"/>
</dbReference>
<gene>
    <name evidence="7" type="primary">birA</name>
    <name evidence="7" type="ORF">KSZ_25650</name>
</gene>
<dbReference type="InterPro" id="IPR003142">
    <property type="entry name" value="BPL_C"/>
</dbReference>
<evidence type="ECO:0000256" key="1">
    <source>
        <dbReference type="ARBA" id="ARBA00022598"/>
    </source>
</evidence>
<feature type="domain" description="BPL/LPL catalytic" evidence="6">
    <location>
        <begin position="15"/>
        <end position="214"/>
    </location>
</feature>
<keyword evidence="2" id="KW-0547">Nucleotide-binding</keyword>
<dbReference type="InterPro" id="IPR004408">
    <property type="entry name" value="Biotin_CoA_COase_ligase"/>
</dbReference>
<evidence type="ECO:0000256" key="5">
    <source>
        <dbReference type="ARBA" id="ARBA00024227"/>
    </source>
</evidence>
<dbReference type="Proteomes" id="UP000635565">
    <property type="component" value="Unassembled WGS sequence"/>
</dbReference>
<dbReference type="Pfam" id="PF02237">
    <property type="entry name" value="BPL_C"/>
    <property type="match status" value="1"/>
</dbReference>
<keyword evidence="8" id="KW-1185">Reference proteome</keyword>
<evidence type="ECO:0000313" key="7">
    <source>
        <dbReference type="EMBL" id="GHO84559.1"/>
    </source>
</evidence>
<evidence type="ECO:0000256" key="3">
    <source>
        <dbReference type="ARBA" id="ARBA00022840"/>
    </source>
</evidence>
<dbReference type="InterPro" id="IPR004143">
    <property type="entry name" value="BPL_LPL_catalytic"/>
</dbReference>
<dbReference type="EC" id="6.3.4.15" evidence="5"/>
<comment type="caution">
    <text evidence="7">The sequence shown here is derived from an EMBL/GenBank/DDBJ whole genome shotgun (WGS) entry which is preliminary data.</text>
</comment>
<name>A0ABQ3VFQ3_9CHLR</name>
<dbReference type="EMBL" id="BNJJ01000006">
    <property type="protein sequence ID" value="GHO84559.1"/>
    <property type="molecule type" value="Genomic_DNA"/>
</dbReference>
<dbReference type="PROSITE" id="PS51733">
    <property type="entry name" value="BPL_LPL_CATALYTIC"/>
    <property type="match status" value="1"/>
</dbReference>
<evidence type="ECO:0000256" key="4">
    <source>
        <dbReference type="ARBA" id="ARBA00023267"/>
    </source>
</evidence>
<keyword evidence="3" id="KW-0067">ATP-binding</keyword>
<evidence type="ECO:0000313" key="8">
    <source>
        <dbReference type="Proteomes" id="UP000635565"/>
    </source>
</evidence>
<dbReference type="InterPro" id="IPR008988">
    <property type="entry name" value="Transcriptional_repressor_C"/>
</dbReference>
<dbReference type="SUPFAM" id="SSF50037">
    <property type="entry name" value="C-terminal domain of transcriptional repressors"/>
    <property type="match status" value="1"/>
</dbReference>
<evidence type="ECO:0000256" key="2">
    <source>
        <dbReference type="ARBA" id="ARBA00022741"/>
    </source>
</evidence>
<keyword evidence="1 7" id="KW-0436">Ligase</keyword>
<dbReference type="InterPro" id="IPR045864">
    <property type="entry name" value="aa-tRNA-synth_II/BPL/LPL"/>
</dbReference>